<feature type="compositionally biased region" description="Basic and acidic residues" evidence="1">
    <location>
        <begin position="61"/>
        <end position="78"/>
    </location>
</feature>
<evidence type="ECO:0000313" key="2">
    <source>
        <dbReference type="EMBL" id="GGM35617.1"/>
    </source>
</evidence>
<proteinExistence type="predicted"/>
<name>A0A830FLI4_HALAR</name>
<evidence type="ECO:0000313" key="3">
    <source>
        <dbReference type="Proteomes" id="UP000656367"/>
    </source>
</evidence>
<evidence type="ECO:0000256" key="1">
    <source>
        <dbReference type="SAM" id="MobiDB-lite"/>
    </source>
</evidence>
<feature type="compositionally biased region" description="Polar residues" evidence="1">
    <location>
        <begin position="44"/>
        <end position="60"/>
    </location>
</feature>
<dbReference type="AlphaFoldDB" id="A0A830FLI4"/>
<comment type="caution">
    <text evidence="2">The sequence shown here is derived from an EMBL/GenBank/DDBJ whole genome shotgun (WGS) entry which is preliminary data.</text>
</comment>
<sequence>MADVGAAERGGVDDAVADDARGTLCRRCRCICSRDRSWCHCLSSGRTVPEQTGTPGAQQTKTDHSNRHPATHTDDWLRGDITSVTAED</sequence>
<accession>A0A830FLI4</accession>
<dbReference type="Proteomes" id="UP000656367">
    <property type="component" value="Unassembled WGS sequence"/>
</dbReference>
<dbReference type="EMBL" id="BMON01000002">
    <property type="protein sequence ID" value="GGM35617.1"/>
    <property type="molecule type" value="Genomic_DNA"/>
</dbReference>
<organism evidence="2 3">
    <name type="scientific">Haloarcula argentinensis</name>
    <dbReference type="NCBI Taxonomy" id="43776"/>
    <lineage>
        <taxon>Archaea</taxon>
        <taxon>Methanobacteriati</taxon>
        <taxon>Methanobacteriota</taxon>
        <taxon>Stenosarchaea group</taxon>
        <taxon>Halobacteria</taxon>
        <taxon>Halobacteriales</taxon>
        <taxon>Haloarculaceae</taxon>
        <taxon>Haloarcula</taxon>
    </lineage>
</organism>
<gene>
    <name evidence="2" type="ORF">GCM10009006_16160</name>
</gene>
<reference evidence="2" key="1">
    <citation type="journal article" date="2014" name="Int. J. Syst. Evol. Microbiol.">
        <title>Complete genome sequence of Corynebacterium casei LMG S-19264T (=DSM 44701T), isolated from a smear-ripened cheese.</title>
        <authorList>
            <consortium name="US DOE Joint Genome Institute (JGI-PGF)"/>
            <person name="Walter F."/>
            <person name="Albersmeier A."/>
            <person name="Kalinowski J."/>
            <person name="Ruckert C."/>
        </authorList>
    </citation>
    <scope>NUCLEOTIDE SEQUENCE</scope>
    <source>
        <strain evidence="2">JCM 15759</strain>
    </source>
</reference>
<reference evidence="2" key="2">
    <citation type="submission" date="2020-09" db="EMBL/GenBank/DDBJ databases">
        <authorList>
            <person name="Sun Q."/>
            <person name="Ohkuma M."/>
        </authorList>
    </citation>
    <scope>NUCLEOTIDE SEQUENCE</scope>
    <source>
        <strain evidence="2">JCM 15759</strain>
    </source>
</reference>
<protein>
    <submittedName>
        <fullName evidence="2">Uncharacterized protein</fullName>
    </submittedName>
</protein>
<feature type="region of interest" description="Disordered" evidence="1">
    <location>
        <begin position="44"/>
        <end position="88"/>
    </location>
</feature>